<name>A0A397VEK9_9GLOM</name>
<dbReference type="Proteomes" id="UP000266673">
    <property type="component" value="Unassembled WGS sequence"/>
</dbReference>
<dbReference type="EMBL" id="QKWP01000393">
    <property type="protein sequence ID" value="RIB20884.1"/>
    <property type="molecule type" value="Genomic_DNA"/>
</dbReference>
<evidence type="ECO:0000313" key="1">
    <source>
        <dbReference type="EMBL" id="RIB20884.1"/>
    </source>
</evidence>
<gene>
    <name evidence="1" type="ORF">C2G38_2178182</name>
</gene>
<proteinExistence type="predicted"/>
<keyword evidence="2" id="KW-1185">Reference proteome</keyword>
<accession>A0A397VEK9</accession>
<comment type="caution">
    <text evidence="1">The sequence shown here is derived from an EMBL/GenBank/DDBJ whole genome shotgun (WGS) entry which is preliminary data.</text>
</comment>
<evidence type="ECO:0000313" key="2">
    <source>
        <dbReference type="Proteomes" id="UP000266673"/>
    </source>
</evidence>
<protein>
    <submittedName>
        <fullName evidence="1">Uncharacterized protein</fullName>
    </submittedName>
</protein>
<dbReference type="OrthoDB" id="2369071at2759"/>
<sequence length="292" mass="33653">MPPPYPSFTLPTSLLPITTTNPSMRPKRYFNVNEAKKSGSIDYIQVRSTRYKVYSLFEKMGGSIMLSEIPQLYLEEYNRALEYQGKLSYAIENEFPGVFEFIQALPGNQTVVILKQIWENAKAEVVKAQKCETSNVATRSTPLEHKKHKTQSQEVIQVNYSEIGNDRVSRRTNDKKRMDTAAIHMISKGKNEETKSIRSLSSNEFSIKRIFDDKDFLKISELQRDRTLLESKLKQLADISSWRFNILIADLELSRNDESDLEDEDRLITVLGMKYNGLHPEFAKVTHECKSV</sequence>
<reference evidence="1 2" key="1">
    <citation type="submission" date="2018-06" db="EMBL/GenBank/DDBJ databases">
        <title>Comparative genomics reveals the genomic features of Rhizophagus irregularis, R. cerebriforme, R. diaphanum and Gigaspora rosea, and their symbiotic lifestyle signature.</title>
        <authorList>
            <person name="Morin E."/>
            <person name="San Clemente H."/>
            <person name="Chen E.C.H."/>
            <person name="De La Providencia I."/>
            <person name="Hainaut M."/>
            <person name="Kuo A."/>
            <person name="Kohler A."/>
            <person name="Murat C."/>
            <person name="Tang N."/>
            <person name="Roy S."/>
            <person name="Loubradou J."/>
            <person name="Henrissat B."/>
            <person name="Grigoriev I.V."/>
            <person name="Corradi N."/>
            <person name="Roux C."/>
            <person name="Martin F.M."/>
        </authorList>
    </citation>
    <scope>NUCLEOTIDE SEQUENCE [LARGE SCALE GENOMIC DNA]</scope>
    <source>
        <strain evidence="1 2">DAOM 194757</strain>
    </source>
</reference>
<dbReference type="AlphaFoldDB" id="A0A397VEK9"/>
<organism evidence="1 2">
    <name type="scientific">Gigaspora rosea</name>
    <dbReference type="NCBI Taxonomy" id="44941"/>
    <lineage>
        <taxon>Eukaryota</taxon>
        <taxon>Fungi</taxon>
        <taxon>Fungi incertae sedis</taxon>
        <taxon>Mucoromycota</taxon>
        <taxon>Glomeromycotina</taxon>
        <taxon>Glomeromycetes</taxon>
        <taxon>Diversisporales</taxon>
        <taxon>Gigasporaceae</taxon>
        <taxon>Gigaspora</taxon>
    </lineage>
</organism>